<dbReference type="UniPathway" id="UPA00138"/>
<dbReference type="GeneID" id="36515777"/>
<name>A0A2T0FHI9_9ASCO</name>
<evidence type="ECO:0000313" key="13">
    <source>
        <dbReference type="Proteomes" id="UP000238350"/>
    </source>
</evidence>
<evidence type="ECO:0000256" key="5">
    <source>
        <dbReference type="ARBA" id="ARBA00011738"/>
    </source>
</evidence>
<comment type="subunit">
    <text evidence="5">Homodimer.</text>
</comment>
<comment type="pathway">
    <text evidence="2 11">Carbohydrate degradation; glycolysis; D-glyceraldehyde 3-phosphate from glycerone phosphate: step 1/1.</text>
</comment>
<dbReference type="CDD" id="cd00311">
    <property type="entry name" value="TIM"/>
    <property type="match status" value="1"/>
</dbReference>
<dbReference type="Gene3D" id="3.20.20.70">
    <property type="entry name" value="Aldolase class I"/>
    <property type="match status" value="1"/>
</dbReference>
<comment type="pathway">
    <text evidence="3 11">Carbohydrate biosynthesis; gluconeogenesis.</text>
</comment>
<dbReference type="GO" id="GO:0019563">
    <property type="term" value="P:glycerol catabolic process"/>
    <property type="evidence" value="ECO:0007669"/>
    <property type="project" value="TreeGrafter"/>
</dbReference>
<dbReference type="EMBL" id="NDIQ01000021">
    <property type="protein sequence ID" value="PRT54409.1"/>
    <property type="molecule type" value="Genomic_DNA"/>
</dbReference>
<dbReference type="FunFam" id="3.20.20.70:FF:000025">
    <property type="entry name" value="Triosephosphate isomerase"/>
    <property type="match status" value="1"/>
</dbReference>
<dbReference type="PANTHER" id="PTHR21139">
    <property type="entry name" value="TRIOSEPHOSPHATE ISOMERASE"/>
    <property type="match status" value="1"/>
</dbReference>
<dbReference type="InterPro" id="IPR013785">
    <property type="entry name" value="Aldolase_TIM"/>
</dbReference>
<dbReference type="SUPFAM" id="SSF51351">
    <property type="entry name" value="Triosephosphate isomerase (TIM)"/>
    <property type="match status" value="1"/>
</dbReference>
<dbReference type="NCBIfam" id="TIGR00419">
    <property type="entry name" value="tim"/>
    <property type="match status" value="1"/>
</dbReference>
<dbReference type="RefSeq" id="XP_024664354.1">
    <property type="nucleotide sequence ID" value="XM_024808586.1"/>
</dbReference>
<keyword evidence="13" id="KW-1185">Reference proteome</keyword>
<keyword evidence="8 11" id="KW-0312">Gluconeogenesis</keyword>
<dbReference type="OrthoDB" id="6715177at2759"/>
<dbReference type="HAMAP" id="MF_00147_B">
    <property type="entry name" value="TIM_B"/>
    <property type="match status" value="1"/>
</dbReference>
<evidence type="ECO:0000256" key="3">
    <source>
        <dbReference type="ARBA" id="ARBA00004742"/>
    </source>
</evidence>
<evidence type="ECO:0000256" key="10">
    <source>
        <dbReference type="ARBA" id="ARBA00023235"/>
    </source>
</evidence>
<dbReference type="GO" id="GO:0046166">
    <property type="term" value="P:glyceraldehyde-3-phosphate biosynthetic process"/>
    <property type="evidence" value="ECO:0007669"/>
    <property type="project" value="TreeGrafter"/>
</dbReference>
<proteinExistence type="inferred from homology"/>
<protein>
    <recommendedName>
        <fullName evidence="7 11">Triosephosphate isomerase</fullName>
        <ecNumber evidence="6 11">5.3.1.1</ecNumber>
    </recommendedName>
</protein>
<dbReference type="InterPro" id="IPR020861">
    <property type="entry name" value="Triosephosphate_isomerase_AS"/>
</dbReference>
<dbReference type="STRING" id="45607.A0A2T0FHI9"/>
<dbReference type="AlphaFoldDB" id="A0A2T0FHI9"/>
<evidence type="ECO:0000256" key="7">
    <source>
        <dbReference type="ARBA" id="ARBA00019397"/>
    </source>
</evidence>
<dbReference type="PANTHER" id="PTHR21139:SF41">
    <property type="entry name" value="TRIOSEPHOSPHATE ISOMERASE"/>
    <property type="match status" value="1"/>
</dbReference>
<accession>A0A2T0FHI9</accession>
<dbReference type="GO" id="GO:0005829">
    <property type="term" value="C:cytosol"/>
    <property type="evidence" value="ECO:0007669"/>
    <property type="project" value="TreeGrafter"/>
</dbReference>
<dbReference type="GO" id="GO:0006094">
    <property type="term" value="P:gluconeogenesis"/>
    <property type="evidence" value="ECO:0007669"/>
    <property type="project" value="UniProtKB-UniPathway"/>
</dbReference>
<evidence type="ECO:0000256" key="11">
    <source>
        <dbReference type="RuleBase" id="RU363013"/>
    </source>
</evidence>
<keyword evidence="10 11" id="KW-0413">Isomerase</keyword>
<dbReference type="InterPro" id="IPR000652">
    <property type="entry name" value="Triosephosphate_isomerase"/>
</dbReference>
<dbReference type="GO" id="GO:0004807">
    <property type="term" value="F:triose-phosphate isomerase activity"/>
    <property type="evidence" value="ECO:0007669"/>
    <property type="project" value="UniProtKB-EC"/>
</dbReference>
<dbReference type="UniPathway" id="UPA00109">
    <property type="reaction ID" value="UER00189"/>
</dbReference>
<evidence type="ECO:0000256" key="2">
    <source>
        <dbReference type="ARBA" id="ARBA00004680"/>
    </source>
</evidence>
<dbReference type="Pfam" id="PF00121">
    <property type="entry name" value="TIM"/>
    <property type="match status" value="1"/>
</dbReference>
<evidence type="ECO:0000256" key="6">
    <source>
        <dbReference type="ARBA" id="ARBA00011940"/>
    </source>
</evidence>
<evidence type="ECO:0000313" key="12">
    <source>
        <dbReference type="EMBL" id="PRT54409.1"/>
    </source>
</evidence>
<sequence length="248" mass="26678">MARKFFVGGNFKMNGSTEQIKKIVSGLNNAKLNPEVEVVIAPPFPYLALAASENKQSTVAISGQDTYYKDNGAFTGATSVSMLQDVGATWVILGHSERRSLFGETSEEVAKKTKYALDKGMKVILCIGESKEERDSKRTFSVCSGQTHAVIKALSPSDWANVVIAYEPVWAIGTGLTATPVDAQEVHKQLREFLTTNISAEVANATRIIYGGSVNAKTAPDLSKEADIDGFLVGGASLKPEFIEIINV</sequence>
<dbReference type="PROSITE" id="PS00171">
    <property type="entry name" value="TIM_1"/>
    <property type="match status" value="1"/>
</dbReference>
<comment type="caution">
    <text evidence="12">The sequence shown here is derived from an EMBL/GenBank/DDBJ whole genome shotgun (WGS) entry which is preliminary data.</text>
</comment>
<reference evidence="12 13" key="1">
    <citation type="submission" date="2017-04" db="EMBL/GenBank/DDBJ databases">
        <title>Genome sequencing of [Candida] sorbophila.</title>
        <authorList>
            <person name="Ahn J.O."/>
        </authorList>
    </citation>
    <scope>NUCLEOTIDE SEQUENCE [LARGE SCALE GENOMIC DNA]</scope>
    <source>
        <strain evidence="12 13">DS02</strain>
    </source>
</reference>
<keyword evidence="9 11" id="KW-0324">Glycolysis</keyword>
<evidence type="ECO:0000256" key="9">
    <source>
        <dbReference type="ARBA" id="ARBA00023152"/>
    </source>
</evidence>
<comment type="similarity">
    <text evidence="4 11">Belongs to the triosephosphate isomerase family.</text>
</comment>
<evidence type="ECO:0000256" key="4">
    <source>
        <dbReference type="ARBA" id="ARBA00007422"/>
    </source>
</evidence>
<dbReference type="Proteomes" id="UP000238350">
    <property type="component" value="Unassembled WGS sequence"/>
</dbReference>
<gene>
    <name evidence="12" type="ORF">B9G98_02029</name>
</gene>
<comment type="catalytic activity">
    <reaction evidence="1 11">
        <text>D-glyceraldehyde 3-phosphate = dihydroxyacetone phosphate</text>
        <dbReference type="Rhea" id="RHEA:18585"/>
        <dbReference type="ChEBI" id="CHEBI:57642"/>
        <dbReference type="ChEBI" id="CHEBI:59776"/>
        <dbReference type="EC" id="5.3.1.1"/>
    </reaction>
</comment>
<organism evidence="12 13">
    <name type="scientific">Wickerhamiella sorbophila</name>
    <dbReference type="NCBI Taxonomy" id="45607"/>
    <lineage>
        <taxon>Eukaryota</taxon>
        <taxon>Fungi</taxon>
        <taxon>Dikarya</taxon>
        <taxon>Ascomycota</taxon>
        <taxon>Saccharomycotina</taxon>
        <taxon>Dipodascomycetes</taxon>
        <taxon>Dipodascales</taxon>
        <taxon>Trichomonascaceae</taxon>
        <taxon>Wickerhamiella</taxon>
    </lineage>
</organism>
<evidence type="ECO:0000256" key="1">
    <source>
        <dbReference type="ARBA" id="ARBA00000474"/>
    </source>
</evidence>
<evidence type="ECO:0000256" key="8">
    <source>
        <dbReference type="ARBA" id="ARBA00022432"/>
    </source>
</evidence>
<dbReference type="GO" id="GO:0006096">
    <property type="term" value="P:glycolytic process"/>
    <property type="evidence" value="ECO:0007669"/>
    <property type="project" value="UniProtKB-UniPathway"/>
</dbReference>
<dbReference type="EC" id="5.3.1.1" evidence="6 11"/>
<dbReference type="InterPro" id="IPR035990">
    <property type="entry name" value="TIM_sf"/>
</dbReference>
<dbReference type="InterPro" id="IPR022896">
    <property type="entry name" value="TrioseP_Isoase_bac/euk"/>
</dbReference>
<dbReference type="PROSITE" id="PS51440">
    <property type="entry name" value="TIM_2"/>
    <property type="match status" value="1"/>
</dbReference>